<protein>
    <recommendedName>
        <fullName evidence="3">Integrase catalytic domain-containing protein</fullName>
    </recommendedName>
</protein>
<keyword evidence="2" id="KW-1185">Reference proteome</keyword>
<reference evidence="1 2" key="1">
    <citation type="journal article" date="2023" name="G3 (Bethesda)">
        <title>A haplotype-resolved chromosome-scale genome for Quercus rubra L. provides insights into the genetics of adaptive traits for red oak species.</title>
        <authorList>
            <person name="Kapoor B."/>
            <person name="Jenkins J."/>
            <person name="Schmutz J."/>
            <person name="Zhebentyayeva T."/>
            <person name="Kuelheim C."/>
            <person name="Coggeshall M."/>
            <person name="Heim C."/>
            <person name="Lasky J.R."/>
            <person name="Leites L."/>
            <person name="Islam-Faridi N."/>
            <person name="Romero-Severson J."/>
            <person name="DeLeo V.L."/>
            <person name="Lucas S.M."/>
            <person name="Lazic D."/>
            <person name="Gailing O."/>
            <person name="Carlson J."/>
            <person name="Staton M."/>
        </authorList>
    </citation>
    <scope>NUCLEOTIDE SEQUENCE [LARGE SCALE GENOMIC DNA]</scope>
    <source>
        <strain evidence="1">Pseudo-F2</strain>
    </source>
</reference>
<comment type="caution">
    <text evidence="1">The sequence shown here is derived from an EMBL/GenBank/DDBJ whole genome shotgun (WGS) entry which is preliminary data.</text>
</comment>
<proteinExistence type="predicted"/>
<dbReference type="EMBL" id="JAXUIC010000012">
    <property type="protein sequence ID" value="KAK4559224.1"/>
    <property type="molecule type" value="Genomic_DNA"/>
</dbReference>
<dbReference type="Gene3D" id="3.30.420.10">
    <property type="entry name" value="Ribonuclease H-like superfamily/Ribonuclease H"/>
    <property type="match status" value="1"/>
</dbReference>
<gene>
    <name evidence="1" type="ORF">RGQ29_008462</name>
</gene>
<evidence type="ECO:0000313" key="1">
    <source>
        <dbReference type="EMBL" id="KAK4559224.1"/>
    </source>
</evidence>
<evidence type="ECO:0008006" key="3">
    <source>
        <dbReference type="Google" id="ProtNLM"/>
    </source>
</evidence>
<sequence>MKGLTETYCIKHGRSTPYYPQGNGQAETTNRVMLKILKKMKHEYSGKWSDHLADEERELAKRRSQRYQQRMTRAYAQAVRPRAFTEGQLVLRTAKHVKRNLPGPSKFAPKWEGPYIIKEDHDSRYYYLTKEDGIVLTEPINGKWLKQYYA</sequence>
<accession>A0AAN7E095</accession>
<dbReference type="InterPro" id="IPR012337">
    <property type="entry name" value="RNaseH-like_sf"/>
</dbReference>
<name>A0AAN7E095_QUERU</name>
<dbReference type="PANTHER" id="PTHR48475:SF1">
    <property type="entry name" value="RNASE H TYPE-1 DOMAIN-CONTAINING PROTEIN"/>
    <property type="match status" value="1"/>
</dbReference>
<dbReference type="AlphaFoldDB" id="A0AAN7E095"/>
<dbReference type="GO" id="GO:0003676">
    <property type="term" value="F:nucleic acid binding"/>
    <property type="evidence" value="ECO:0007669"/>
    <property type="project" value="InterPro"/>
</dbReference>
<dbReference type="SUPFAM" id="SSF53098">
    <property type="entry name" value="Ribonuclease H-like"/>
    <property type="match status" value="1"/>
</dbReference>
<dbReference type="InterPro" id="IPR036397">
    <property type="entry name" value="RNaseH_sf"/>
</dbReference>
<dbReference type="PANTHER" id="PTHR48475">
    <property type="entry name" value="RIBONUCLEASE H"/>
    <property type="match status" value="1"/>
</dbReference>
<evidence type="ECO:0000313" key="2">
    <source>
        <dbReference type="Proteomes" id="UP001324115"/>
    </source>
</evidence>
<dbReference type="Proteomes" id="UP001324115">
    <property type="component" value="Unassembled WGS sequence"/>
</dbReference>
<organism evidence="1 2">
    <name type="scientific">Quercus rubra</name>
    <name type="common">Northern red oak</name>
    <name type="synonym">Quercus borealis</name>
    <dbReference type="NCBI Taxonomy" id="3512"/>
    <lineage>
        <taxon>Eukaryota</taxon>
        <taxon>Viridiplantae</taxon>
        <taxon>Streptophyta</taxon>
        <taxon>Embryophyta</taxon>
        <taxon>Tracheophyta</taxon>
        <taxon>Spermatophyta</taxon>
        <taxon>Magnoliopsida</taxon>
        <taxon>eudicotyledons</taxon>
        <taxon>Gunneridae</taxon>
        <taxon>Pentapetalae</taxon>
        <taxon>rosids</taxon>
        <taxon>fabids</taxon>
        <taxon>Fagales</taxon>
        <taxon>Fagaceae</taxon>
        <taxon>Quercus</taxon>
    </lineage>
</organism>